<evidence type="ECO:0000256" key="4">
    <source>
        <dbReference type="PROSITE-ProRule" id="PRU00228"/>
    </source>
</evidence>
<dbReference type="SUPFAM" id="SSF57850">
    <property type="entry name" value="RING/U-box"/>
    <property type="match status" value="1"/>
</dbReference>
<dbReference type="AlphaFoldDB" id="A0AAU9XWY6"/>
<feature type="domain" description="ZZ-type" evidence="5">
    <location>
        <begin position="3"/>
        <end position="57"/>
    </location>
</feature>
<keyword evidence="2 4" id="KW-0863">Zinc-finger</keyword>
<dbReference type="Pfam" id="PF00569">
    <property type="entry name" value="ZZ"/>
    <property type="match status" value="1"/>
</dbReference>
<evidence type="ECO:0000256" key="2">
    <source>
        <dbReference type="ARBA" id="ARBA00022771"/>
    </source>
</evidence>
<dbReference type="GO" id="GO:0016567">
    <property type="term" value="P:protein ubiquitination"/>
    <property type="evidence" value="ECO:0007669"/>
    <property type="project" value="InterPro"/>
</dbReference>
<keyword evidence="1" id="KW-0479">Metal-binding</keyword>
<name>A0AAU9XWY6_9CNID</name>
<keyword evidence="8" id="KW-1185">Reference proteome</keyword>
<dbReference type="Gene3D" id="3.30.60.90">
    <property type="match status" value="1"/>
</dbReference>
<dbReference type="PROSITE" id="PS50135">
    <property type="entry name" value="ZF_ZZ_2"/>
    <property type="match status" value="1"/>
</dbReference>
<dbReference type="InterPro" id="IPR043145">
    <property type="entry name" value="Znf_ZZ_sf"/>
</dbReference>
<sequence length="90" mass="10465">IKHESVFCHTCKQDPILGIRWNCLDFKDTSVNLCSSCYMADKHNTDHAFCRYNSADDKGIRMERRINTVAIHARGIFPGARVVRGHNWEW</sequence>
<evidence type="ECO:0008006" key="9">
    <source>
        <dbReference type="Google" id="ProtNLM"/>
    </source>
</evidence>
<dbReference type="PANTHER" id="PTHR24202">
    <property type="entry name" value="E3 UBIQUITIN-PROTEIN LIGASE MIB2"/>
    <property type="match status" value="1"/>
</dbReference>
<dbReference type="GO" id="GO:0008270">
    <property type="term" value="F:zinc ion binding"/>
    <property type="evidence" value="ECO:0007669"/>
    <property type="project" value="UniProtKB-KW"/>
</dbReference>
<dbReference type="InterPro" id="IPR000433">
    <property type="entry name" value="Znf_ZZ"/>
</dbReference>
<feature type="non-terminal residue" evidence="7">
    <location>
        <position position="90"/>
    </location>
</feature>
<evidence type="ECO:0000313" key="7">
    <source>
        <dbReference type="EMBL" id="CAH3158390.1"/>
    </source>
</evidence>
<dbReference type="SMART" id="SM00291">
    <property type="entry name" value="ZnF_ZZ"/>
    <property type="match status" value="1"/>
</dbReference>
<comment type="caution">
    <text evidence="7">The sequence shown here is derived from an EMBL/GenBank/DDBJ whole genome shotgun (WGS) entry which is preliminary data.</text>
</comment>
<dbReference type="PANTHER" id="PTHR24202:SF4">
    <property type="entry name" value="E3 UBIQUITIN-PROTEIN LIGASE MIB2-RELATED"/>
    <property type="match status" value="1"/>
</dbReference>
<dbReference type="Gene3D" id="2.30.30.40">
    <property type="entry name" value="SH3 Domains"/>
    <property type="match status" value="1"/>
</dbReference>
<protein>
    <recommendedName>
        <fullName evidence="9">ZZ-type domain-containing protein</fullName>
    </recommendedName>
</protein>
<feature type="non-terminal residue" evidence="7">
    <location>
        <position position="1"/>
    </location>
</feature>
<reference evidence="7 8" key="1">
    <citation type="submission" date="2022-05" db="EMBL/GenBank/DDBJ databases">
        <authorList>
            <consortium name="Genoscope - CEA"/>
            <person name="William W."/>
        </authorList>
    </citation>
    <scope>NUCLEOTIDE SEQUENCE [LARGE SCALE GENOMIC DNA]</scope>
</reference>
<proteinExistence type="predicted"/>
<evidence type="ECO:0000259" key="5">
    <source>
        <dbReference type="PROSITE" id="PS50135"/>
    </source>
</evidence>
<keyword evidence="3" id="KW-0862">Zinc</keyword>
<accession>A0AAU9XWY6</accession>
<evidence type="ECO:0000256" key="1">
    <source>
        <dbReference type="ARBA" id="ARBA00022723"/>
    </source>
</evidence>
<evidence type="ECO:0000256" key="3">
    <source>
        <dbReference type="ARBA" id="ARBA00022833"/>
    </source>
</evidence>
<dbReference type="GO" id="GO:0004842">
    <property type="term" value="F:ubiquitin-protein transferase activity"/>
    <property type="evidence" value="ECO:0007669"/>
    <property type="project" value="InterPro"/>
</dbReference>
<dbReference type="InterPro" id="IPR010606">
    <property type="entry name" value="Mib_Herc2"/>
</dbReference>
<organism evidence="7 8">
    <name type="scientific">Pocillopora meandrina</name>
    <dbReference type="NCBI Taxonomy" id="46732"/>
    <lineage>
        <taxon>Eukaryota</taxon>
        <taxon>Metazoa</taxon>
        <taxon>Cnidaria</taxon>
        <taxon>Anthozoa</taxon>
        <taxon>Hexacorallia</taxon>
        <taxon>Scleractinia</taxon>
        <taxon>Astrocoeniina</taxon>
        <taxon>Pocilloporidae</taxon>
        <taxon>Pocillopora</taxon>
    </lineage>
</organism>
<dbReference type="GO" id="GO:0005737">
    <property type="term" value="C:cytoplasm"/>
    <property type="evidence" value="ECO:0007669"/>
    <property type="project" value="TreeGrafter"/>
</dbReference>
<evidence type="ECO:0000259" key="6">
    <source>
        <dbReference type="PROSITE" id="PS51416"/>
    </source>
</evidence>
<dbReference type="EMBL" id="CALNXJ010000067">
    <property type="protein sequence ID" value="CAH3158390.1"/>
    <property type="molecule type" value="Genomic_DNA"/>
</dbReference>
<dbReference type="PROSITE" id="PS51416">
    <property type="entry name" value="MIB_HERC2"/>
    <property type="match status" value="1"/>
</dbReference>
<dbReference type="Proteomes" id="UP001159428">
    <property type="component" value="Unassembled WGS sequence"/>
</dbReference>
<gene>
    <name evidence="7" type="ORF">PMEA_00030450</name>
</gene>
<evidence type="ECO:0000313" key="8">
    <source>
        <dbReference type="Proteomes" id="UP001159428"/>
    </source>
</evidence>
<feature type="domain" description="MIB/HERC2" evidence="6">
    <location>
        <begin position="68"/>
        <end position="90"/>
    </location>
</feature>